<reference evidence="3" key="1">
    <citation type="journal article" date="2004" name="Nature">
        <title>Genome duplication in the teleost fish Tetraodon nigroviridis reveals the early vertebrate proto-karyotype.</title>
        <authorList>
            <person name="Jaillon O."/>
            <person name="Aury J.-M."/>
            <person name="Brunet F."/>
            <person name="Petit J.-L."/>
            <person name="Stange-Thomann N."/>
            <person name="Mauceli E."/>
            <person name="Bouneau L."/>
            <person name="Fischer C."/>
            <person name="Ozouf-Costaz C."/>
            <person name="Bernot A."/>
            <person name="Nicaud S."/>
            <person name="Jaffe D."/>
            <person name="Fisher S."/>
            <person name="Lutfalla G."/>
            <person name="Dossat C."/>
            <person name="Segurens B."/>
            <person name="Dasilva C."/>
            <person name="Salanoubat M."/>
            <person name="Levy M."/>
            <person name="Boudet N."/>
            <person name="Castellano S."/>
            <person name="Anthouard V."/>
            <person name="Jubin C."/>
            <person name="Castelli V."/>
            <person name="Katinka M."/>
            <person name="Vacherie B."/>
            <person name="Biemont C."/>
            <person name="Skalli Z."/>
            <person name="Cattolico L."/>
            <person name="Poulain J."/>
            <person name="De Berardinis V."/>
            <person name="Cruaud C."/>
            <person name="Duprat S."/>
            <person name="Brottier P."/>
            <person name="Coutanceau J.-P."/>
            <person name="Gouzy J."/>
            <person name="Parra G."/>
            <person name="Lardier G."/>
            <person name="Chapple C."/>
            <person name="McKernan K.J."/>
            <person name="McEwan P."/>
            <person name="Bosak S."/>
            <person name="Kellis M."/>
            <person name="Volff J.-N."/>
            <person name="Guigo R."/>
            <person name="Zody M.C."/>
            <person name="Mesirov J."/>
            <person name="Lindblad-Toh K."/>
            <person name="Birren B."/>
            <person name="Nusbaum C."/>
            <person name="Kahn D."/>
            <person name="Robinson-Rechavi M."/>
            <person name="Laudet V."/>
            <person name="Schachter V."/>
            <person name="Quetier F."/>
            <person name="Saurin W."/>
            <person name="Scarpelli C."/>
            <person name="Wincker P."/>
            <person name="Lander E.S."/>
            <person name="Weissenbach J."/>
            <person name="Roest Crollius H."/>
        </authorList>
    </citation>
    <scope>NUCLEOTIDE SEQUENCE [LARGE SCALE GENOMIC DNA]</scope>
</reference>
<dbReference type="STRING" id="99883.ENSTNIP00000003917"/>
<dbReference type="InterPro" id="IPR000477">
    <property type="entry name" value="RT_dom"/>
</dbReference>
<evidence type="ECO:0000313" key="2">
    <source>
        <dbReference type="Ensembl" id="ENSTNIP00000003917.1"/>
    </source>
</evidence>
<name>H3C6P6_TETNG</name>
<reference evidence="2" key="2">
    <citation type="submission" date="2025-08" db="UniProtKB">
        <authorList>
            <consortium name="Ensembl"/>
        </authorList>
    </citation>
    <scope>IDENTIFICATION</scope>
</reference>
<proteinExistence type="predicted"/>
<dbReference type="AlphaFoldDB" id="H3C6P6"/>
<dbReference type="InParanoid" id="H3C6P6"/>
<dbReference type="Pfam" id="PF00078">
    <property type="entry name" value="RVT_1"/>
    <property type="match status" value="1"/>
</dbReference>
<dbReference type="OMA" id="HYHIDAF"/>
<dbReference type="CDD" id="cd01650">
    <property type="entry name" value="RT_nLTR_like"/>
    <property type="match status" value="1"/>
</dbReference>
<sequence>MRKNQAQSISSVEPVTVLEGLLKRVTISGVPPFIPNEALENGLRMFGMFASGFKTISLGCKDPKLRHVQSLRRQVFMFLDSPSQTLEVSFRALDRELTLEELMAAVNQLALGRAPGIDGLSTDFFRCFWSILGQDLHSVLLECLRTGSLPVSCRRAVLSLLPKKGDLALLKNWRPVALLCTDYKVLSRALSNRLKESLSFIIHSDQTYCIPDRSIMDNIFLIRDLIDVCRADMDYHFGIVCLDQEKAFDRVDHSYLFSTLRAFGFGDGFIAWVSLLHRGSQCLLKTGAGLSWPISVEEPAQ</sequence>
<accession>H3C6P6</accession>
<evidence type="ECO:0000313" key="3">
    <source>
        <dbReference type="Proteomes" id="UP000007303"/>
    </source>
</evidence>
<protein>
    <recommendedName>
        <fullName evidence="1">Reverse transcriptase domain-containing protein</fullName>
    </recommendedName>
</protein>
<dbReference type="Proteomes" id="UP000007303">
    <property type="component" value="Unassembled WGS sequence"/>
</dbReference>
<organism evidence="2 3">
    <name type="scientific">Tetraodon nigroviridis</name>
    <name type="common">Spotted green pufferfish</name>
    <name type="synonym">Chelonodon nigroviridis</name>
    <dbReference type="NCBI Taxonomy" id="99883"/>
    <lineage>
        <taxon>Eukaryota</taxon>
        <taxon>Metazoa</taxon>
        <taxon>Chordata</taxon>
        <taxon>Craniata</taxon>
        <taxon>Vertebrata</taxon>
        <taxon>Euteleostomi</taxon>
        <taxon>Actinopterygii</taxon>
        <taxon>Neopterygii</taxon>
        <taxon>Teleostei</taxon>
        <taxon>Neoteleostei</taxon>
        <taxon>Acanthomorphata</taxon>
        <taxon>Eupercaria</taxon>
        <taxon>Tetraodontiformes</taxon>
        <taxon>Tetradontoidea</taxon>
        <taxon>Tetraodontidae</taxon>
        <taxon>Tetraodon</taxon>
    </lineage>
</organism>
<dbReference type="Ensembl" id="ENSTNIT00000000369.1">
    <property type="protein sequence ID" value="ENSTNIP00000003917.1"/>
    <property type="gene ID" value="ENSTNIG00000000750.1"/>
</dbReference>
<feature type="domain" description="Reverse transcriptase" evidence="1">
    <location>
        <begin position="162"/>
        <end position="271"/>
    </location>
</feature>
<evidence type="ECO:0000259" key="1">
    <source>
        <dbReference type="Pfam" id="PF00078"/>
    </source>
</evidence>
<dbReference type="GeneTree" id="ENSGT00940000163737"/>
<dbReference type="HOGENOM" id="CLU_926048_0_0_1"/>
<dbReference type="PANTHER" id="PTHR19446">
    <property type="entry name" value="REVERSE TRANSCRIPTASES"/>
    <property type="match status" value="1"/>
</dbReference>
<keyword evidence="3" id="KW-1185">Reference proteome</keyword>
<reference evidence="2" key="3">
    <citation type="submission" date="2025-09" db="UniProtKB">
        <authorList>
            <consortium name="Ensembl"/>
        </authorList>
    </citation>
    <scope>IDENTIFICATION</scope>
</reference>